<keyword evidence="6" id="KW-0547">Nucleotide-binding</keyword>
<protein>
    <recommendedName>
        <fullName evidence="4">2-amino-4-hydroxy-6-hydroxymethyldihydropteridine pyrophosphokinase</fullName>
        <ecNumber evidence="3">2.7.6.3</ecNumber>
    </recommendedName>
    <alternativeName>
        <fullName evidence="11">6-hydroxymethyl-7,8-dihydropterin pyrophosphokinase</fullName>
    </alternativeName>
    <alternativeName>
        <fullName evidence="12">7,8-dihydro-6-hydroxymethylpterin-pyrophosphokinase</fullName>
    </alternativeName>
</protein>
<dbReference type="EMBL" id="JBHTIF010000001">
    <property type="protein sequence ID" value="MFD0723990.1"/>
    <property type="molecule type" value="Genomic_DNA"/>
</dbReference>
<sequence length="187" mass="20590">MRGIDLRTGWHDVSKTSSKALLSLGSNIDAERNLRSAFAALRERFGDVAMSMVYRFPAVGFDGPDFLNAGAVVESDLDPFALNDWLHALEDAHGRDRSGPRFGDRPLDIDIVFFDDLVLSGPGHLQLPRDELKHAFVLRPLAEIAPDFVDPRSGRTLTALWADSAEREVACEAAFDPVLVPVPDRHG</sequence>
<evidence type="ECO:0000256" key="2">
    <source>
        <dbReference type="ARBA" id="ARBA00005810"/>
    </source>
</evidence>
<keyword evidence="5 14" id="KW-0808">Transferase</keyword>
<proteinExistence type="inferred from homology"/>
<comment type="caution">
    <text evidence="14">The sequence shown here is derived from an EMBL/GenBank/DDBJ whole genome shotgun (WGS) entry which is preliminary data.</text>
</comment>
<evidence type="ECO:0000313" key="15">
    <source>
        <dbReference type="Proteomes" id="UP001597110"/>
    </source>
</evidence>
<comment type="similarity">
    <text evidence="2">Belongs to the HPPK family.</text>
</comment>
<dbReference type="PANTHER" id="PTHR43071">
    <property type="entry name" value="2-AMINO-4-HYDROXY-6-HYDROXYMETHYLDIHYDROPTERIDINE PYROPHOSPHOKINASE"/>
    <property type="match status" value="1"/>
</dbReference>
<dbReference type="NCBIfam" id="TIGR01498">
    <property type="entry name" value="folK"/>
    <property type="match status" value="1"/>
</dbReference>
<evidence type="ECO:0000256" key="6">
    <source>
        <dbReference type="ARBA" id="ARBA00022741"/>
    </source>
</evidence>
<evidence type="ECO:0000313" key="14">
    <source>
        <dbReference type="EMBL" id="MFD0723990.1"/>
    </source>
</evidence>
<dbReference type="SUPFAM" id="SSF55083">
    <property type="entry name" value="6-hydroxymethyl-7,8-dihydropterin pyrophosphokinase, HPPK"/>
    <property type="match status" value="1"/>
</dbReference>
<dbReference type="EC" id="2.7.6.3" evidence="3"/>
<evidence type="ECO:0000256" key="5">
    <source>
        <dbReference type="ARBA" id="ARBA00022679"/>
    </source>
</evidence>
<evidence type="ECO:0000259" key="13">
    <source>
        <dbReference type="Pfam" id="PF01288"/>
    </source>
</evidence>
<dbReference type="GO" id="GO:0003848">
    <property type="term" value="F:2-amino-4-hydroxy-6-hydroxymethyldihydropteridine diphosphokinase activity"/>
    <property type="evidence" value="ECO:0007669"/>
    <property type="project" value="UniProtKB-EC"/>
</dbReference>
<evidence type="ECO:0000256" key="1">
    <source>
        <dbReference type="ARBA" id="ARBA00005051"/>
    </source>
</evidence>
<keyword evidence="9" id="KW-0289">Folate biosynthesis</keyword>
<keyword evidence="8" id="KW-0067">ATP-binding</keyword>
<feature type="domain" description="7,8-dihydro-6-hydroxymethylpterin-pyrophosphokinase" evidence="13">
    <location>
        <begin position="22"/>
        <end position="146"/>
    </location>
</feature>
<reference evidence="15" key="1">
    <citation type="journal article" date="2019" name="Int. J. Syst. Evol. Microbiol.">
        <title>The Global Catalogue of Microorganisms (GCM) 10K type strain sequencing project: providing services to taxonomists for standard genome sequencing and annotation.</title>
        <authorList>
            <consortium name="The Broad Institute Genomics Platform"/>
            <consortium name="The Broad Institute Genome Sequencing Center for Infectious Disease"/>
            <person name="Wu L."/>
            <person name="Ma J."/>
        </authorList>
    </citation>
    <scope>NUCLEOTIDE SEQUENCE [LARGE SCALE GENOMIC DNA]</scope>
    <source>
        <strain evidence="15">CCUG 55585</strain>
    </source>
</reference>
<evidence type="ECO:0000256" key="12">
    <source>
        <dbReference type="ARBA" id="ARBA00033413"/>
    </source>
</evidence>
<evidence type="ECO:0000256" key="4">
    <source>
        <dbReference type="ARBA" id="ARBA00016218"/>
    </source>
</evidence>
<evidence type="ECO:0000256" key="10">
    <source>
        <dbReference type="ARBA" id="ARBA00029409"/>
    </source>
</evidence>
<evidence type="ECO:0000256" key="8">
    <source>
        <dbReference type="ARBA" id="ARBA00022840"/>
    </source>
</evidence>
<evidence type="ECO:0000256" key="3">
    <source>
        <dbReference type="ARBA" id="ARBA00013253"/>
    </source>
</evidence>
<dbReference type="Pfam" id="PF01288">
    <property type="entry name" value="HPPK"/>
    <property type="match status" value="1"/>
</dbReference>
<dbReference type="PANTHER" id="PTHR43071:SF1">
    <property type="entry name" value="2-AMINO-4-HYDROXY-6-HYDROXYMETHYLDIHYDROPTERIDINE PYROPHOSPHOKINASE"/>
    <property type="match status" value="1"/>
</dbReference>
<keyword evidence="7" id="KW-0418">Kinase</keyword>
<name>A0ABW2YA30_9GAMM</name>
<keyword evidence="15" id="KW-1185">Reference proteome</keyword>
<evidence type="ECO:0000256" key="7">
    <source>
        <dbReference type="ARBA" id="ARBA00022777"/>
    </source>
</evidence>
<dbReference type="InterPro" id="IPR000550">
    <property type="entry name" value="Hppk"/>
</dbReference>
<accession>A0ABW2YA30</accession>
<comment type="function">
    <text evidence="10">Catalyzes the transfer of pyrophosphate from adenosine triphosphate (ATP) to 6-hydroxymethyl-7,8-dihydropterin, an enzymatic step in folate biosynthesis pathway.</text>
</comment>
<comment type="pathway">
    <text evidence="1">Cofactor biosynthesis; tetrahydrofolate biosynthesis; 2-amino-4-hydroxy-6-hydroxymethyl-7,8-dihydropteridine diphosphate from 7,8-dihydroneopterin triphosphate: step 4/4.</text>
</comment>
<evidence type="ECO:0000256" key="9">
    <source>
        <dbReference type="ARBA" id="ARBA00022909"/>
    </source>
</evidence>
<evidence type="ECO:0000256" key="11">
    <source>
        <dbReference type="ARBA" id="ARBA00029766"/>
    </source>
</evidence>
<dbReference type="Gene3D" id="3.30.70.560">
    <property type="entry name" value="7,8-Dihydro-6-hydroxymethylpterin-pyrophosphokinase HPPK"/>
    <property type="match status" value="1"/>
</dbReference>
<dbReference type="InterPro" id="IPR035907">
    <property type="entry name" value="Hppk_sf"/>
</dbReference>
<organism evidence="14 15">
    <name type="scientific">Lysobacter brunescens</name>
    <dbReference type="NCBI Taxonomy" id="262323"/>
    <lineage>
        <taxon>Bacteria</taxon>
        <taxon>Pseudomonadati</taxon>
        <taxon>Pseudomonadota</taxon>
        <taxon>Gammaproteobacteria</taxon>
        <taxon>Lysobacterales</taxon>
        <taxon>Lysobacteraceae</taxon>
        <taxon>Lysobacter</taxon>
    </lineage>
</organism>
<gene>
    <name evidence="14" type="primary">folK</name>
    <name evidence="14" type="ORF">ACFQ0E_00095</name>
</gene>
<dbReference type="Proteomes" id="UP001597110">
    <property type="component" value="Unassembled WGS sequence"/>
</dbReference>